<sequence length="237" mass="26407">MTGGSGSAMHSDLPKPAELTPALLAVIAERVLQHLGEHNCNVRTIAALATTCKATRDVAAPRLASLRQLWLGWFGRAAKPPGLAAGTASSIDQRLLRFIVSGRTEINFNNLDSNGRKHVHWRCEELGLHGRTTTRLPRSNQGHMTVSRPPAWRQPDLRATPPPPQPPPPQPQLTQRQLRRKKMEEWFASCDECGRDLDVDTAMYHHSGMGPLCEACIEADPELEGLKWEPRCSFWYN</sequence>
<proteinExistence type="predicted"/>
<feature type="compositionally biased region" description="Pro residues" evidence="1">
    <location>
        <begin position="160"/>
        <end position="171"/>
    </location>
</feature>
<reference evidence="2" key="1">
    <citation type="journal article" date="2020" name="bioRxiv">
        <title>Comparative genomics of Chlamydomonas.</title>
        <authorList>
            <person name="Craig R.J."/>
            <person name="Hasan A.R."/>
            <person name="Ness R.W."/>
            <person name="Keightley P.D."/>
        </authorList>
    </citation>
    <scope>NUCLEOTIDE SEQUENCE</scope>
    <source>
        <strain evidence="2">CCAP 11/173</strain>
    </source>
</reference>
<dbReference type="EMBL" id="JAEHOD010000020">
    <property type="protein sequence ID" value="KAG2447857.1"/>
    <property type="molecule type" value="Genomic_DNA"/>
</dbReference>
<feature type="compositionally biased region" description="Polar residues" evidence="1">
    <location>
        <begin position="132"/>
        <end position="144"/>
    </location>
</feature>
<evidence type="ECO:0000313" key="3">
    <source>
        <dbReference type="Proteomes" id="UP000613740"/>
    </source>
</evidence>
<evidence type="ECO:0000256" key="1">
    <source>
        <dbReference type="SAM" id="MobiDB-lite"/>
    </source>
</evidence>
<organism evidence="2 3">
    <name type="scientific">Chlamydomonas schloesseri</name>
    <dbReference type="NCBI Taxonomy" id="2026947"/>
    <lineage>
        <taxon>Eukaryota</taxon>
        <taxon>Viridiplantae</taxon>
        <taxon>Chlorophyta</taxon>
        <taxon>core chlorophytes</taxon>
        <taxon>Chlorophyceae</taxon>
        <taxon>CS clade</taxon>
        <taxon>Chlamydomonadales</taxon>
        <taxon>Chlamydomonadaceae</taxon>
        <taxon>Chlamydomonas</taxon>
    </lineage>
</organism>
<dbReference type="GO" id="GO:0003676">
    <property type="term" value="F:nucleic acid binding"/>
    <property type="evidence" value="ECO:0007669"/>
    <property type="project" value="InterPro"/>
</dbReference>
<dbReference type="Proteomes" id="UP000613740">
    <property type="component" value="Unassembled WGS sequence"/>
</dbReference>
<keyword evidence="3" id="KW-1185">Reference proteome</keyword>
<gene>
    <name evidence="2" type="ORF">HYH02_007313</name>
</gene>
<protein>
    <submittedName>
        <fullName evidence="2">Uncharacterized protein</fullName>
    </submittedName>
</protein>
<name>A0A835WI81_9CHLO</name>
<dbReference type="SUPFAM" id="SSF82708">
    <property type="entry name" value="R3H domain"/>
    <property type="match status" value="1"/>
</dbReference>
<evidence type="ECO:0000313" key="2">
    <source>
        <dbReference type="EMBL" id="KAG2447857.1"/>
    </source>
</evidence>
<dbReference type="OrthoDB" id="10627341at2759"/>
<dbReference type="AlphaFoldDB" id="A0A835WI81"/>
<comment type="caution">
    <text evidence="2">The sequence shown here is derived from an EMBL/GenBank/DDBJ whole genome shotgun (WGS) entry which is preliminary data.</text>
</comment>
<feature type="region of interest" description="Disordered" evidence="1">
    <location>
        <begin position="132"/>
        <end position="178"/>
    </location>
</feature>
<dbReference type="InterPro" id="IPR036867">
    <property type="entry name" value="R3H_dom_sf"/>
</dbReference>
<accession>A0A835WI81</accession>